<dbReference type="InterPro" id="IPR020806">
    <property type="entry name" value="PKS_PP-bd"/>
</dbReference>
<dbReference type="EMBL" id="JACBAG010001817">
    <property type="protein sequence ID" value="KAF7181293.1"/>
    <property type="molecule type" value="Genomic_DNA"/>
</dbReference>
<dbReference type="GO" id="GO:0005737">
    <property type="term" value="C:cytoplasm"/>
    <property type="evidence" value="ECO:0007669"/>
    <property type="project" value="TreeGrafter"/>
</dbReference>
<dbReference type="FunFam" id="3.30.300.30:FF:000015">
    <property type="entry name" value="Nonribosomal peptide synthase SidD"/>
    <property type="match status" value="2"/>
</dbReference>
<evidence type="ECO:0000313" key="8">
    <source>
        <dbReference type="Proteomes" id="UP000641853"/>
    </source>
</evidence>
<dbReference type="CDD" id="cd05918">
    <property type="entry name" value="A_NRPS_SidN3_like"/>
    <property type="match status" value="2"/>
</dbReference>
<dbReference type="InterPro" id="IPR020845">
    <property type="entry name" value="AMP-binding_CS"/>
</dbReference>
<feature type="domain" description="Carrier" evidence="6">
    <location>
        <begin position="1796"/>
        <end position="1872"/>
    </location>
</feature>
<dbReference type="Pfam" id="PF00501">
    <property type="entry name" value="AMP-binding"/>
    <property type="match status" value="2"/>
</dbReference>
<proteinExistence type="inferred from homology"/>
<name>A0A8H6QYP0_9EURO</name>
<dbReference type="GO" id="GO:0044550">
    <property type="term" value="P:secondary metabolite biosynthetic process"/>
    <property type="evidence" value="ECO:0007669"/>
    <property type="project" value="TreeGrafter"/>
</dbReference>
<dbReference type="SMART" id="SM00823">
    <property type="entry name" value="PKS_PP"/>
    <property type="match status" value="2"/>
</dbReference>
<dbReference type="CDD" id="cd19542">
    <property type="entry name" value="CT_NRPS-like"/>
    <property type="match status" value="1"/>
</dbReference>
<dbReference type="Proteomes" id="UP000641853">
    <property type="component" value="Unassembled WGS sequence"/>
</dbReference>
<dbReference type="NCBIfam" id="TIGR01733">
    <property type="entry name" value="AA-adenyl-dom"/>
    <property type="match status" value="2"/>
</dbReference>
<reference evidence="7" key="1">
    <citation type="submission" date="2020-06" db="EMBL/GenBank/DDBJ databases">
        <title>Draft genome sequences of strains closely related to Aspergillus parafelis and Aspergillus hiratsukae.</title>
        <authorList>
            <person name="Dos Santos R.A.C."/>
            <person name="Rivero-Menendez O."/>
            <person name="Steenwyk J.L."/>
            <person name="Mead M.E."/>
            <person name="Goldman G.H."/>
            <person name="Alastruey-Izquierdo A."/>
            <person name="Rokas A."/>
        </authorList>
    </citation>
    <scope>NUCLEOTIDE SEQUENCE</scope>
    <source>
        <strain evidence="7">CNM-CM7691</strain>
    </source>
</reference>
<keyword evidence="4" id="KW-0677">Repeat</keyword>
<dbReference type="GO" id="GO:0043041">
    <property type="term" value="P:amino acid activation for nonribosomal peptide biosynthetic process"/>
    <property type="evidence" value="ECO:0007669"/>
    <property type="project" value="TreeGrafter"/>
</dbReference>
<dbReference type="SUPFAM" id="SSF52777">
    <property type="entry name" value="CoA-dependent acyltransferases"/>
    <property type="match status" value="4"/>
</dbReference>
<dbReference type="InterPro" id="IPR042099">
    <property type="entry name" value="ANL_N_sf"/>
</dbReference>
<dbReference type="Pfam" id="PF00550">
    <property type="entry name" value="PP-binding"/>
    <property type="match status" value="2"/>
</dbReference>
<evidence type="ECO:0000256" key="2">
    <source>
        <dbReference type="ARBA" id="ARBA00022553"/>
    </source>
</evidence>
<dbReference type="Pfam" id="PF00668">
    <property type="entry name" value="Condensation"/>
    <property type="match status" value="2"/>
</dbReference>
<dbReference type="InterPro" id="IPR045851">
    <property type="entry name" value="AMP-bd_C_sf"/>
</dbReference>
<comment type="caution">
    <text evidence="7">The sequence shown here is derived from an EMBL/GenBank/DDBJ whole genome shotgun (WGS) entry which is preliminary data.</text>
</comment>
<accession>A0A8H6QYP0</accession>
<keyword evidence="1" id="KW-0596">Phosphopantetheine</keyword>
<evidence type="ECO:0000259" key="6">
    <source>
        <dbReference type="PROSITE" id="PS50075"/>
    </source>
</evidence>
<dbReference type="SUPFAM" id="SSF47336">
    <property type="entry name" value="ACP-like"/>
    <property type="match status" value="2"/>
</dbReference>
<dbReference type="GO" id="GO:0031177">
    <property type="term" value="F:phosphopantetheine binding"/>
    <property type="evidence" value="ECO:0007669"/>
    <property type="project" value="InterPro"/>
</dbReference>
<protein>
    <recommendedName>
        <fullName evidence="6">Carrier domain-containing protein</fullName>
    </recommendedName>
</protein>
<dbReference type="Gene3D" id="3.30.559.30">
    <property type="entry name" value="Nonribosomal peptide synthetase, condensation domain"/>
    <property type="match status" value="3"/>
</dbReference>
<feature type="domain" description="Carrier" evidence="6">
    <location>
        <begin position="731"/>
        <end position="807"/>
    </location>
</feature>
<sequence>MGSYSGHHTITLSLDAEIASKWAQSNDSSSIARYFKASWALLLGRLSETETITFVVVEAGHDPVESSCMDSDCTEVSRVESWQVSDSPEVALAEAAKLQKTEFLSDIQGHGARITTGLSIKAHDQPDHPDLLQACDLILALDYGSSSHVSMRYATTSFNDNQAWTRLCSMVQLLEQMIANPALTLRNVSFIGPYSTRLLAKWNPQTLIRPQTCIHTLIQERCHDQPDAEAICAWDGSLRYAQLDILSHNVSRQLQALGVGPESKVPLCFEKSMWTPVAMLGVLRAGGAFVLMDHTHPVSRLTDICSQVQAHVLLTSPSLRELGMRLAPRVLTIPDILGDDPNNALEINDRASPTPANAAYVAFTSGSTGQPKGIVIEHQSFCANSLAQNKIQNLNPETRAFQFASYGFDSSILETLMTLIAGGCVCIPSETQRLNGLAAAINDLRANWVELTPSVARLLRPEQVPNIQSLLLIGEPMSRDQISLWTGKVQLINAYGPAECSVVATVQPCARWDDPSNIGRSHSSHCWIVNPTDHHQLQALGAVGELVISGPIVGRGYLDQPEQTSFVLCPQWAARFGLAPHERFYRTGDLARYNLDDGTLQYIGRKDTQVKIHGQRVDLQEIEHHARQFQKGLAAVAEVIHVDSSSMGKVLALFVTYGAAVSDMLLDQLHDWLSGRLPTFMLPTRYISIDQFPLTKTGKLDRRGLVGLAAQLPAYTPLSDDLQDQKEHGDGESCQGEQTFCALFGEVLGFRESEVDPRDGFYQLGGNSLVAIELVGRAREHKLEITVGDVIRLQTPRRIAQCAGRSREEQAIPPYGLLTDLEYGLSIAAAQCGVKREDIEDIYPCTPLQEGLMYLSIKNPGSFISTYRFAVAQSVNLRRLQVAWERIYVAHPMLRTRIVQLEDGQLFQVVVKSNASPAFDESMTMGLGEPLSRWWFLEDEQGIKPTVFTLTMHHAIFDAWSYRQMLEDLQIVYNHHPAPSRPPFSQVIAYIAKLDMDEARRFWQKEFSGFRASRPFPDTPKRASTVSLRPLSTSQRIPLTQADRDWTLAGKIRLAWALVVASQTNSEDVVFGLTVSGRNAPVPGIDRIAGPTFATFPFRARLDAHASVDDMLLRLRERDIDIMPFEHTGVTRIATFSPEAALACAFQNLLTIRLGSVQGAAAILTDFPENEQQDVRFASYPLSIVVQQQAEFIEAKAVFNAAVFSDIQARSVLEQLAVTLRIVLCEPQIRLQEMMVRHPPDWQQLATWNWKNNPTNLQCMHDVIMRFGLTQPDAEAVCAWDGTLKYQELLTLARSIAGYLQSHGHTPGTVVGICVERSKWFPVAILGVLMAGGAMVLLEPSFPVARLQHICRDADCKMVICSPGLQEKCQSTVGKVVTLTADMITLADYCCWRPPAVTPQDPMYVAFTSGSTGTPKGVVIEHGMVYLVVHGHKDTISASSSSRGLLFASPAFDICVAEVMFMLGVGGCVCVPSEQQRMNDLAGAMQAMRVNLAMLTPSVVRTISPVDVPCLRTLVLGGEAPSAADLATWAPQVRLHQSYGPAECAMYTTTTGPLTATSGPSNIGSCPNASCWIVNAEDHHQLQPVGSVGELLIGGPIVARRYEKRAKETEASFIQSPSWSVHFPFTQGHLFYKTGDLAVLNSDGSLCLLGRKDAQVKLHGQRIELQEIQHCAESYEEGIAAIAELATLQGSTGPKLILFIYDPKKVNRALGVSSSICRETFLPPSDPRRARLHDLKAHLNQHLPAFMVPSLILLVSRLPLNASGKADRRELRQKAEELTRETVEMYMGHPVSQKKPPVTELEHWVRGQFATVLSLDPDAIGIDDDFFALGGDSIAAMRLLTLCRKRNLVLSMLDFLSYGSVELFCVHARNVQHDETPPDGDLLLGSSSLTLETLRSRLDLVDTDRIQDVYPCSEAHSGVLNLYTSNYTGTAIFEIRPHGPSPLHPSQVAAAWERLVRRHAALRTIILHDSSLPGGFLHVVLKNAPANVLVLPHGQDLRHEMQRIVSMPAWDDTAPPYRVVVGQEADGVVLLLLDMGRALVDAMSMSLLLEELSLALRGRRFAHAEEVSYRQYLSYLQGQSSDATARYWKQTLSGIQPCRLPLVAPNPSTPSEPASLRRTLPGTDFASLTSFCRSHHLTVTNVCQLAWALTLRHYTALPDICFGTVLSGRDIPFPAVWQMVGSFFNLLPRRFSLNQDETIVETLRRTQAEMQRQNEHQHCSTPDIVRRAGIPGVNGPRDLFNTVLTVQQEWEAGGANDELDIRLVELEDATEYDLCMAVSLGREQITVELRYWTATASGAYVACVLECFLRYLRMIVGRAMNPLGSILGENSTTIGKCADRD</sequence>
<dbReference type="InterPro" id="IPR001242">
    <property type="entry name" value="Condensation_dom"/>
</dbReference>
<keyword evidence="3" id="KW-0436">Ligase</keyword>
<dbReference type="Gene3D" id="1.10.1200.10">
    <property type="entry name" value="ACP-like"/>
    <property type="match status" value="2"/>
</dbReference>
<gene>
    <name evidence="7" type="ORF">CNMCM7691_000511</name>
</gene>
<dbReference type="PROSITE" id="PS00012">
    <property type="entry name" value="PHOSPHOPANTETHEINE"/>
    <property type="match status" value="1"/>
</dbReference>
<dbReference type="Gene3D" id="3.40.50.12780">
    <property type="entry name" value="N-terminal domain of ligase-like"/>
    <property type="match status" value="2"/>
</dbReference>
<dbReference type="Gene3D" id="3.30.300.30">
    <property type="match status" value="2"/>
</dbReference>
<dbReference type="CDD" id="cd19545">
    <property type="entry name" value="FUM14_C_NRPS-like"/>
    <property type="match status" value="1"/>
</dbReference>
<dbReference type="InterPro" id="IPR000873">
    <property type="entry name" value="AMP-dep_synth/lig_dom"/>
</dbReference>
<evidence type="ECO:0000256" key="5">
    <source>
        <dbReference type="ARBA" id="ARBA00029454"/>
    </source>
</evidence>
<keyword evidence="8" id="KW-1185">Reference proteome</keyword>
<dbReference type="PANTHER" id="PTHR45527">
    <property type="entry name" value="NONRIBOSOMAL PEPTIDE SYNTHETASE"/>
    <property type="match status" value="1"/>
</dbReference>
<dbReference type="InterPro" id="IPR036736">
    <property type="entry name" value="ACP-like_sf"/>
</dbReference>
<dbReference type="InterPro" id="IPR010071">
    <property type="entry name" value="AA_adenyl_dom"/>
</dbReference>
<dbReference type="Gene3D" id="3.30.559.10">
    <property type="entry name" value="Chloramphenicol acetyltransferase-like domain"/>
    <property type="match status" value="2"/>
</dbReference>
<dbReference type="FunFam" id="3.40.50.12780:FF:000014">
    <property type="entry name" value="Nonribosomal peptide synthetase 1"/>
    <property type="match status" value="1"/>
</dbReference>
<keyword evidence="2" id="KW-0597">Phosphoprotein</keyword>
<dbReference type="PANTHER" id="PTHR45527:SF1">
    <property type="entry name" value="FATTY ACID SYNTHASE"/>
    <property type="match status" value="1"/>
</dbReference>
<dbReference type="PROSITE" id="PS50075">
    <property type="entry name" value="CARRIER"/>
    <property type="match status" value="2"/>
</dbReference>
<evidence type="ECO:0000256" key="1">
    <source>
        <dbReference type="ARBA" id="ARBA00022450"/>
    </source>
</evidence>
<dbReference type="GO" id="GO:0016874">
    <property type="term" value="F:ligase activity"/>
    <property type="evidence" value="ECO:0007669"/>
    <property type="project" value="UniProtKB-KW"/>
</dbReference>
<evidence type="ECO:0000256" key="3">
    <source>
        <dbReference type="ARBA" id="ARBA00022598"/>
    </source>
</evidence>
<organism evidence="7 8">
    <name type="scientific">Aspergillus felis</name>
    <dbReference type="NCBI Taxonomy" id="1287682"/>
    <lineage>
        <taxon>Eukaryota</taxon>
        <taxon>Fungi</taxon>
        <taxon>Dikarya</taxon>
        <taxon>Ascomycota</taxon>
        <taxon>Pezizomycotina</taxon>
        <taxon>Eurotiomycetes</taxon>
        <taxon>Eurotiomycetidae</taxon>
        <taxon>Eurotiales</taxon>
        <taxon>Aspergillaceae</taxon>
        <taxon>Aspergillus</taxon>
        <taxon>Aspergillus subgen. Fumigati</taxon>
    </lineage>
</organism>
<dbReference type="SUPFAM" id="SSF56801">
    <property type="entry name" value="Acetyl-CoA synthetase-like"/>
    <property type="match status" value="2"/>
</dbReference>
<dbReference type="InterPro" id="IPR006162">
    <property type="entry name" value="Ppantetheine_attach_site"/>
</dbReference>
<comment type="similarity">
    <text evidence="5">Belongs to the NRP synthetase family.</text>
</comment>
<dbReference type="PROSITE" id="PS00455">
    <property type="entry name" value="AMP_BINDING"/>
    <property type="match status" value="2"/>
</dbReference>
<dbReference type="InterPro" id="IPR009081">
    <property type="entry name" value="PP-bd_ACP"/>
</dbReference>
<evidence type="ECO:0000256" key="4">
    <source>
        <dbReference type="ARBA" id="ARBA00022737"/>
    </source>
</evidence>
<dbReference type="InterPro" id="IPR023213">
    <property type="entry name" value="CAT-like_dom_sf"/>
</dbReference>
<evidence type="ECO:0000313" key="7">
    <source>
        <dbReference type="EMBL" id="KAF7181293.1"/>
    </source>
</evidence>